<feature type="domain" description="TnsA endonuclease N-terminal" evidence="3">
    <location>
        <begin position="76"/>
        <end position="161"/>
    </location>
</feature>
<keyword evidence="4" id="KW-0255">Endonuclease</keyword>
<dbReference type="InterPro" id="IPR011335">
    <property type="entry name" value="Restrct_endonuc-II-like"/>
</dbReference>
<reference evidence="4" key="1">
    <citation type="submission" date="2023-07" db="EMBL/GenBank/DDBJ databases">
        <title>Genome content predicts the carbon catabolic preferences of heterotrophic bacteria.</title>
        <authorList>
            <person name="Gralka M."/>
        </authorList>
    </citation>
    <scope>NUCLEOTIDE SEQUENCE</scope>
    <source>
        <strain evidence="4">5G01</strain>
    </source>
</reference>
<dbReference type="SUPFAM" id="SSF52980">
    <property type="entry name" value="Restriction endonuclease-like"/>
    <property type="match status" value="1"/>
</dbReference>
<dbReference type="CDD" id="cd22362">
    <property type="entry name" value="TnsA_endonuclease-like"/>
    <property type="match status" value="1"/>
</dbReference>
<accession>A0ABT9EV75</accession>
<keyword evidence="5" id="KW-1185">Reference proteome</keyword>
<dbReference type="GO" id="GO:0004519">
    <property type="term" value="F:endonuclease activity"/>
    <property type="evidence" value="ECO:0007669"/>
    <property type="project" value="UniProtKB-KW"/>
</dbReference>
<evidence type="ECO:0000313" key="4">
    <source>
        <dbReference type="EMBL" id="MDP2522968.1"/>
    </source>
</evidence>
<dbReference type="InterPro" id="IPR014833">
    <property type="entry name" value="TnsA_N"/>
</dbReference>
<name>A0ABT9EV75_9GAMM</name>
<dbReference type="Pfam" id="PF08722">
    <property type="entry name" value="Tn7_TnsA-like_N"/>
    <property type="match status" value="1"/>
</dbReference>
<feature type="region of interest" description="Disordered" evidence="1">
    <location>
        <begin position="1"/>
        <end position="20"/>
    </location>
</feature>
<keyword evidence="4" id="KW-0540">Nuclease</keyword>
<dbReference type="Pfam" id="PF08721">
    <property type="entry name" value="Tn7_Tnp_TnsA_C"/>
    <property type="match status" value="1"/>
</dbReference>
<feature type="compositionally biased region" description="Basic and acidic residues" evidence="1">
    <location>
        <begin position="1"/>
        <end position="15"/>
    </location>
</feature>
<dbReference type="EMBL" id="JAUYVO010000006">
    <property type="protein sequence ID" value="MDP2522968.1"/>
    <property type="molecule type" value="Genomic_DNA"/>
</dbReference>
<protein>
    <submittedName>
        <fullName evidence="4">TnsA endonuclease N-terminal domain-containing protein</fullName>
    </submittedName>
</protein>
<keyword evidence="4" id="KW-0378">Hydrolase</keyword>
<dbReference type="Proteomes" id="UP001177341">
    <property type="component" value="Unassembled WGS sequence"/>
</dbReference>
<feature type="domain" description="TnsA endonuclease C-terminal" evidence="2">
    <location>
        <begin position="163"/>
        <end position="237"/>
    </location>
</feature>
<dbReference type="InterPro" id="IPR036388">
    <property type="entry name" value="WH-like_DNA-bd_sf"/>
</dbReference>
<evidence type="ECO:0000259" key="3">
    <source>
        <dbReference type="Pfam" id="PF08722"/>
    </source>
</evidence>
<dbReference type="Gene3D" id="1.10.10.10">
    <property type="entry name" value="Winged helix-like DNA-binding domain superfamily/Winged helix DNA-binding domain"/>
    <property type="match status" value="1"/>
</dbReference>
<sequence>MEDFDKPIDPRDEKRLKTRGIGSGRNYEPFIKVHEISSTGESFRILGRHTSRPHHLLSRIELSAFLVFDRFSQTFDLKEQFPIPIQDSLHICMNLGIRHPQISNKLKVVTTDLVVELVGGSFLAIAVKPSDSLDDQRVIEKLQIEKVYWEQQGYQWKLFTEKEITPATKENLEWIQAAYKVNDALYSELSYQELSYVFHRVSGIKNNLSVTCATLDDEYDCPKGFHIGVIRKAVACNVLDGPLDVVFHKWSCSDLSLVNKEALIDEVPDVS</sequence>
<evidence type="ECO:0000313" key="5">
    <source>
        <dbReference type="Proteomes" id="UP001177341"/>
    </source>
</evidence>
<dbReference type="RefSeq" id="WP_305450736.1">
    <property type="nucleotide sequence ID" value="NZ_JAUYVO010000006.1"/>
</dbReference>
<organism evidence="4 5">
    <name type="scientific">Neptunomonas phycophila</name>
    <dbReference type="NCBI Taxonomy" id="1572645"/>
    <lineage>
        <taxon>Bacteria</taxon>
        <taxon>Pseudomonadati</taxon>
        <taxon>Pseudomonadota</taxon>
        <taxon>Gammaproteobacteria</taxon>
        <taxon>Oceanospirillales</taxon>
        <taxon>Oceanospirillaceae</taxon>
        <taxon>Neptunomonas</taxon>
    </lineage>
</organism>
<comment type="caution">
    <text evidence="4">The sequence shown here is derived from an EMBL/GenBank/DDBJ whole genome shotgun (WGS) entry which is preliminary data.</text>
</comment>
<dbReference type="InterPro" id="IPR011856">
    <property type="entry name" value="tRNA_endonuc-like_dom_sf"/>
</dbReference>
<evidence type="ECO:0000256" key="1">
    <source>
        <dbReference type="SAM" id="MobiDB-lite"/>
    </source>
</evidence>
<evidence type="ECO:0000259" key="2">
    <source>
        <dbReference type="Pfam" id="PF08721"/>
    </source>
</evidence>
<dbReference type="InterPro" id="IPR014832">
    <property type="entry name" value="TnsA_C"/>
</dbReference>
<dbReference type="Gene3D" id="3.40.1350.10">
    <property type="match status" value="1"/>
</dbReference>
<proteinExistence type="predicted"/>
<gene>
    <name evidence="4" type="ORF">Q8W30_10355</name>
</gene>